<dbReference type="Gene3D" id="2.40.10.220">
    <property type="entry name" value="predicted glycosyltransferase like domains"/>
    <property type="match status" value="1"/>
</dbReference>
<evidence type="ECO:0000313" key="3">
    <source>
        <dbReference type="Proteomes" id="UP000198816"/>
    </source>
</evidence>
<gene>
    <name evidence="2" type="ORF">SAMN05421783_101497</name>
</gene>
<evidence type="ECO:0000313" key="2">
    <source>
        <dbReference type="EMBL" id="SDW13034.1"/>
    </source>
</evidence>
<evidence type="ECO:0000259" key="1">
    <source>
        <dbReference type="Pfam" id="PF07238"/>
    </source>
</evidence>
<proteinExistence type="predicted"/>
<dbReference type="SUPFAM" id="SSF141371">
    <property type="entry name" value="PilZ domain-like"/>
    <property type="match status" value="1"/>
</dbReference>
<dbReference type="EMBL" id="FNNZ01000001">
    <property type="protein sequence ID" value="SDW13034.1"/>
    <property type="molecule type" value="Genomic_DNA"/>
</dbReference>
<dbReference type="STRING" id="1058.SAMN05421783_101497"/>
<keyword evidence="3" id="KW-1185">Reference proteome</keyword>
<dbReference type="GO" id="GO:0035438">
    <property type="term" value="F:cyclic-di-GMP binding"/>
    <property type="evidence" value="ECO:0007669"/>
    <property type="project" value="InterPro"/>
</dbReference>
<sequence>MERRWHHRTEIDIPATLAVNGKRRPTPCRIINFSACGLFVETAESLARHQFVQVHIHPHGVSPRIIDGMVVRVADGGVGIEADTRFWSQALDWG</sequence>
<dbReference type="OrthoDB" id="5770162at2"/>
<organism evidence="2 3">
    <name type="scientific">Thiocapsa roseopersicina</name>
    <dbReference type="NCBI Taxonomy" id="1058"/>
    <lineage>
        <taxon>Bacteria</taxon>
        <taxon>Pseudomonadati</taxon>
        <taxon>Pseudomonadota</taxon>
        <taxon>Gammaproteobacteria</taxon>
        <taxon>Chromatiales</taxon>
        <taxon>Chromatiaceae</taxon>
        <taxon>Thiocapsa</taxon>
    </lineage>
</organism>
<reference evidence="3" key="1">
    <citation type="submission" date="2016-10" db="EMBL/GenBank/DDBJ databases">
        <authorList>
            <person name="Varghese N."/>
            <person name="Submissions S."/>
        </authorList>
    </citation>
    <scope>NUCLEOTIDE SEQUENCE [LARGE SCALE GENOMIC DNA]</scope>
    <source>
        <strain evidence="3">DSM 217</strain>
    </source>
</reference>
<accession>A0A1H2R2C1</accession>
<protein>
    <submittedName>
        <fullName evidence="2">PilZ domain-containing protein</fullName>
    </submittedName>
</protein>
<dbReference type="InterPro" id="IPR009875">
    <property type="entry name" value="PilZ_domain"/>
</dbReference>
<name>A0A1H2R2C1_THIRO</name>
<dbReference type="Pfam" id="PF07238">
    <property type="entry name" value="PilZ"/>
    <property type="match status" value="1"/>
</dbReference>
<dbReference type="RefSeq" id="WP_093027731.1">
    <property type="nucleotide sequence ID" value="NZ_FNNZ01000001.1"/>
</dbReference>
<dbReference type="AlphaFoldDB" id="A0A1H2R2C1"/>
<dbReference type="Proteomes" id="UP000198816">
    <property type="component" value="Unassembled WGS sequence"/>
</dbReference>
<feature type="domain" description="PilZ" evidence="1">
    <location>
        <begin position="2"/>
        <end position="81"/>
    </location>
</feature>